<dbReference type="Pfam" id="PF05225">
    <property type="entry name" value="HTH_psq"/>
    <property type="match status" value="1"/>
</dbReference>
<feature type="region of interest" description="Disordered" evidence="1">
    <location>
        <begin position="164"/>
        <end position="283"/>
    </location>
</feature>
<reference evidence="3" key="1">
    <citation type="submission" date="2020-11" db="EMBL/GenBank/DDBJ databases">
        <authorList>
            <person name="Tran Van P."/>
        </authorList>
    </citation>
    <scope>NUCLEOTIDE SEQUENCE</scope>
</reference>
<dbReference type="AlphaFoldDB" id="A0A7R8VRY3"/>
<evidence type="ECO:0000313" key="3">
    <source>
        <dbReference type="EMBL" id="CAD7201496.1"/>
    </source>
</evidence>
<dbReference type="InterPro" id="IPR007889">
    <property type="entry name" value="HTH_Psq"/>
</dbReference>
<sequence length="355" mass="39655">MADVLTSKLSCLLCPLAALRTFALWLRSLSLALQSCWRPKSSSVSEGRPSLQSVGATGTNPDCLELTFYFTSFKMRNYKRKSDRGKTDVDVLEKAAQLVREGTSIRQCAKSYNICHVTLTRYISRKNKRANEPRPDPEVDWKPLAGYYGNRQVFTPIQETALDADFSPSFVTDRPNPETSPDPRNEASPGRSLVLDRPITPISGSTRTNEFSTNPIWQHRSAVGSSDSRRAEENQFPKKRTDKPTSKQQNKKCRERVMEERVATRSAPSDALSTVRPRRCGADSCSRSLSVNCEWNGSGVDGLAKHVRTTPSSRDSTLGDWRRATGEKDARLEVNDLERRQGPSMKPADPTRGPT</sequence>
<gene>
    <name evidence="3" type="ORF">TDIB3V08_LOCUS7695</name>
</gene>
<accession>A0A7R8VRY3</accession>
<dbReference type="GO" id="GO:0003677">
    <property type="term" value="F:DNA binding"/>
    <property type="evidence" value="ECO:0007669"/>
    <property type="project" value="InterPro"/>
</dbReference>
<proteinExistence type="predicted"/>
<feature type="compositionally biased region" description="Basic and acidic residues" evidence="1">
    <location>
        <begin position="320"/>
        <end position="341"/>
    </location>
</feature>
<name>A0A7R8VRY3_TIMDO</name>
<organism evidence="3">
    <name type="scientific">Timema douglasi</name>
    <name type="common">Walking stick</name>
    <dbReference type="NCBI Taxonomy" id="61478"/>
    <lineage>
        <taxon>Eukaryota</taxon>
        <taxon>Metazoa</taxon>
        <taxon>Ecdysozoa</taxon>
        <taxon>Arthropoda</taxon>
        <taxon>Hexapoda</taxon>
        <taxon>Insecta</taxon>
        <taxon>Pterygota</taxon>
        <taxon>Neoptera</taxon>
        <taxon>Polyneoptera</taxon>
        <taxon>Phasmatodea</taxon>
        <taxon>Timematodea</taxon>
        <taxon>Timematoidea</taxon>
        <taxon>Timematidae</taxon>
        <taxon>Timema</taxon>
    </lineage>
</organism>
<feature type="domain" description="HTH psq-type" evidence="2">
    <location>
        <begin position="91"/>
        <end position="128"/>
    </location>
</feature>
<feature type="compositionally biased region" description="Polar residues" evidence="1">
    <location>
        <begin position="202"/>
        <end position="216"/>
    </location>
</feature>
<feature type="compositionally biased region" description="Basic and acidic residues" evidence="1">
    <location>
        <begin position="227"/>
        <end position="236"/>
    </location>
</feature>
<protein>
    <recommendedName>
        <fullName evidence="2">HTH psq-type domain-containing protein</fullName>
    </recommendedName>
</protein>
<evidence type="ECO:0000259" key="2">
    <source>
        <dbReference type="Pfam" id="PF05225"/>
    </source>
</evidence>
<dbReference type="EMBL" id="OA568408">
    <property type="protein sequence ID" value="CAD7201496.1"/>
    <property type="molecule type" value="Genomic_DNA"/>
</dbReference>
<evidence type="ECO:0000256" key="1">
    <source>
        <dbReference type="SAM" id="MobiDB-lite"/>
    </source>
</evidence>
<feature type="region of interest" description="Disordered" evidence="1">
    <location>
        <begin position="298"/>
        <end position="355"/>
    </location>
</feature>